<sequence length="135" mass="14684">MGMLVECDGVTVWDAGMVSARLFAGQVRLLEDVFGLDSGMIGPDADFLYVDAQRWREFARALLEQLARVDSQVPHVMVAGIVQLVLIVDARASGVWLDVPPRFVHLRHGAEGLQHSMGGDLIAIGHHPCARTARG</sequence>
<comment type="caution">
    <text evidence="1">The sequence shown here is derived from an EMBL/GenBank/DDBJ whole genome shotgun (WGS) entry which is preliminary data.</text>
</comment>
<reference evidence="2" key="1">
    <citation type="journal article" date="2019" name="Int. J. Syst. Evol. Microbiol.">
        <title>The Global Catalogue of Microorganisms (GCM) 10K type strain sequencing project: providing services to taxonomists for standard genome sequencing and annotation.</title>
        <authorList>
            <consortium name="The Broad Institute Genomics Platform"/>
            <consortium name="The Broad Institute Genome Sequencing Center for Infectious Disease"/>
            <person name="Wu L."/>
            <person name="Ma J."/>
        </authorList>
    </citation>
    <scope>NUCLEOTIDE SEQUENCE [LARGE SCALE GENOMIC DNA]</scope>
    <source>
        <strain evidence="2">CGMCC 1.9106</strain>
    </source>
</reference>
<dbReference type="Proteomes" id="UP001596392">
    <property type="component" value="Unassembled WGS sequence"/>
</dbReference>
<dbReference type="RefSeq" id="WP_376807513.1">
    <property type="nucleotide sequence ID" value="NZ_JBHTAC010000017.1"/>
</dbReference>
<proteinExistence type="predicted"/>
<protein>
    <submittedName>
        <fullName evidence="1">DUF6086 family protein</fullName>
    </submittedName>
</protein>
<dbReference type="InterPro" id="IPR045732">
    <property type="entry name" value="DUF6086"/>
</dbReference>
<gene>
    <name evidence="1" type="ORF">ACFQO7_18520</name>
</gene>
<accession>A0ABW2GX39</accession>
<evidence type="ECO:0000313" key="1">
    <source>
        <dbReference type="EMBL" id="MFC7244475.1"/>
    </source>
</evidence>
<dbReference type="Pfam" id="PF19564">
    <property type="entry name" value="DUF6086"/>
    <property type="match status" value="1"/>
</dbReference>
<organism evidence="1 2">
    <name type="scientific">Catellatospora aurea</name>
    <dbReference type="NCBI Taxonomy" id="1337874"/>
    <lineage>
        <taxon>Bacteria</taxon>
        <taxon>Bacillati</taxon>
        <taxon>Actinomycetota</taxon>
        <taxon>Actinomycetes</taxon>
        <taxon>Micromonosporales</taxon>
        <taxon>Micromonosporaceae</taxon>
        <taxon>Catellatospora</taxon>
    </lineage>
</organism>
<dbReference type="EMBL" id="JBHTAC010000017">
    <property type="protein sequence ID" value="MFC7244475.1"/>
    <property type="molecule type" value="Genomic_DNA"/>
</dbReference>
<keyword evidence="2" id="KW-1185">Reference proteome</keyword>
<evidence type="ECO:0000313" key="2">
    <source>
        <dbReference type="Proteomes" id="UP001596392"/>
    </source>
</evidence>
<name>A0ABW2GX39_9ACTN</name>